<feature type="region of interest" description="Disordered" evidence="1">
    <location>
        <begin position="46"/>
        <end position="74"/>
    </location>
</feature>
<dbReference type="OrthoDB" id="16636at2759"/>
<reference evidence="3" key="1">
    <citation type="journal article" date="2011" name="Genome Res.">
        <title>Phylogeny-wide analysis of social amoeba genomes highlights ancient origins for complex intercellular communication.</title>
        <authorList>
            <person name="Heidel A.J."/>
            <person name="Lawal H.M."/>
            <person name="Felder M."/>
            <person name="Schilde C."/>
            <person name="Helps N.R."/>
            <person name="Tunggal B."/>
            <person name="Rivero F."/>
            <person name="John U."/>
            <person name="Schleicher M."/>
            <person name="Eichinger L."/>
            <person name="Platzer M."/>
            <person name="Noegel A.A."/>
            <person name="Schaap P."/>
            <person name="Gloeckner G."/>
        </authorList>
    </citation>
    <scope>NUCLEOTIDE SEQUENCE [LARGE SCALE GENOMIC DNA]</scope>
    <source>
        <strain evidence="3">SH3</strain>
    </source>
</reference>
<proteinExistence type="predicted"/>
<evidence type="ECO:0000313" key="3">
    <source>
        <dbReference type="Proteomes" id="UP000007797"/>
    </source>
</evidence>
<dbReference type="KEGG" id="dfa:DFA_08301"/>
<sequence length="131" mass="14816">MVEFTCALEMECKRSLGSSEYVFYHPIQLDNFLITCWKTIPVGNVKSSASGSSSSSSFVSAKPSTAYSNNSPPMESYGDRYCCSIYEDGDIIIPSYDRRLRKFKWSKKTHFTKEELETMISDIVFSTGPRS</sequence>
<organism evidence="2 3">
    <name type="scientific">Cavenderia fasciculata</name>
    <name type="common">Slime mold</name>
    <name type="synonym">Dictyostelium fasciculatum</name>
    <dbReference type="NCBI Taxonomy" id="261658"/>
    <lineage>
        <taxon>Eukaryota</taxon>
        <taxon>Amoebozoa</taxon>
        <taxon>Evosea</taxon>
        <taxon>Eumycetozoa</taxon>
        <taxon>Dictyostelia</taxon>
        <taxon>Acytosteliales</taxon>
        <taxon>Cavenderiaceae</taxon>
        <taxon>Cavenderia</taxon>
    </lineage>
</organism>
<dbReference type="Proteomes" id="UP000007797">
    <property type="component" value="Unassembled WGS sequence"/>
</dbReference>
<evidence type="ECO:0000256" key="1">
    <source>
        <dbReference type="SAM" id="MobiDB-lite"/>
    </source>
</evidence>
<accession>F4Q5P9</accession>
<dbReference type="RefSeq" id="XP_004355792.1">
    <property type="nucleotide sequence ID" value="XM_004355739.1"/>
</dbReference>
<protein>
    <submittedName>
        <fullName evidence="2">Uncharacterized protein</fullName>
    </submittedName>
</protein>
<keyword evidence="3" id="KW-1185">Reference proteome</keyword>
<evidence type="ECO:0000313" key="2">
    <source>
        <dbReference type="EMBL" id="EGG17308.1"/>
    </source>
</evidence>
<feature type="compositionally biased region" description="Low complexity" evidence="1">
    <location>
        <begin position="47"/>
        <end position="66"/>
    </location>
</feature>
<gene>
    <name evidence="2" type="ORF">DFA_08301</name>
</gene>
<dbReference type="GeneID" id="14869046"/>
<dbReference type="AlphaFoldDB" id="F4Q5P9"/>
<dbReference type="EMBL" id="GL883021">
    <property type="protein sequence ID" value="EGG17308.1"/>
    <property type="molecule type" value="Genomic_DNA"/>
</dbReference>
<name>F4Q5P9_CACFS</name>